<dbReference type="InterPro" id="IPR055356">
    <property type="entry name" value="ZP-N"/>
</dbReference>
<dbReference type="PANTHER" id="PTHR11576:SF2">
    <property type="entry name" value="ZONA PELLUCIDA SPERM-BINDING PROTEIN 3"/>
    <property type="match status" value="1"/>
</dbReference>
<evidence type="ECO:0000259" key="17">
    <source>
        <dbReference type="PROSITE" id="PS51034"/>
    </source>
</evidence>
<comment type="subcellular location">
    <subcellularLocation>
        <location evidence="1">Cell membrane</location>
        <topology evidence="1">Single-pass type I membrane protein</topology>
    </subcellularLocation>
    <subcellularLocation>
        <location evidence="2">Secreted</location>
        <location evidence="2">Extracellular space</location>
        <location evidence="2">Extracellular matrix</location>
    </subcellularLocation>
</comment>
<evidence type="ECO:0000256" key="16">
    <source>
        <dbReference type="SAM" id="Phobius"/>
    </source>
</evidence>
<keyword evidence="12 14" id="KW-1015">Disulfide bond</keyword>
<evidence type="ECO:0000256" key="6">
    <source>
        <dbReference type="ARBA" id="ARBA00022530"/>
    </source>
</evidence>
<keyword evidence="4" id="KW-1003">Cell membrane</keyword>
<evidence type="ECO:0000256" key="2">
    <source>
        <dbReference type="ARBA" id="ARBA00004498"/>
    </source>
</evidence>
<proteinExistence type="inferred from homology"/>
<evidence type="ECO:0000256" key="3">
    <source>
        <dbReference type="ARBA" id="ARBA00006735"/>
    </source>
</evidence>
<feature type="signal peptide" evidence="14">
    <location>
        <begin position="1"/>
        <end position="25"/>
    </location>
</feature>
<keyword evidence="9 14" id="KW-0732">Signal</keyword>
<dbReference type="FunFam" id="2.60.40.3210:FF:000001">
    <property type="entry name" value="Zona pellucida sperm-binding protein 3"/>
    <property type="match status" value="1"/>
</dbReference>
<keyword evidence="8 16" id="KW-0812">Transmembrane</keyword>
<organism evidence="18 19">
    <name type="scientific">Lates japonicus</name>
    <name type="common">Japanese lates</name>
    <dbReference type="NCBI Taxonomy" id="270547"/>
    <lineage>
        <taxon>Eukaryota</taxon>
        <taxon>Metazoa</taxon>
        <taxon>Chordata</taxon>
        <taxon>Craniata</taxon>
        <taxon>Vertebrata</taxon>
        <taxon>Euteleostomi</taxon>
        <taxon>Actinopterygii</taxon>
        <taxon>Neopterygii</taxon>
        <taxon>Teleostei</taxon>
        <taxon>Neoteleostei</taxon>
        <taxon>Acanthomorphata</taxon>
        <taxon>Carangaria</taxon>
        <taxon>Carangaria incertae sedis</taxon>
        <taxon>Centropomidae</taxon>
        <taxon>Lates</taxon>
    </lineage>
</organism>
<dbReference type="GO" id="GO:0005615">
    <property type="term" value="C:extracellular space"/>
    <property type="evidence" value="ECO:0007669"/>
    <property type="project" value="UniProtKB-KW"/>
</dbReference>
<feature type="compositionally biased region" description="Polar residues" evidence="15">
    <location>
        <begin position="603"/>
        <end position="629"/>
    </location>
</feature>
<name>A0AAD3MS33_LATJO</name>
<dbReference type="InterPro" id="IPR055355">
    <property type="entry name" value="ZP-C"/>
</dbReference>
<dbReference type="GO" id="GO:2000344">
    <property type="term" value="P:positive regulation of acrosome reaction"/>
    <property type="evidence" value="ECO:0007669"/>
    <property type="project" value="TreeGrafter"/>
</dbReference>
<dbReference type="GO" id="GO:0032190">
    <property type="term" value="F:acrosin binding"/>
    <property type="evidence" value="ECO:0007669"/>
    <property type="project" value="TreeGrafter"/>
</dbReference>
<dbReference type="PROSITE" id="PS51034">
    <property type="entry name" value="ZP_2"/>
    <property type="match status" value="1"/>
</dbReference>
<dbReference type="PRINTS" id="PR00023">
    <property type="entry name" value="ZPELLUCIDA"/>
</dbReference>
<dbReference type="PROSITE" id="PS51257">
    <property type="entry name" value="PROKAR_LIPOPROTEIN"/>
    <property type="match status" value="1"/>
</dbReference>
<evidence type="ECO:0000256" key="8">
    <source>
        <dbReference type="ARBA" id="ARBA00022692"/>
    </source>
</evidence>
<evidence type="ECO:0000256" key="14">
    <source>
        <dbReference type="RuleBase" id="RU363133"/>
    </source>
</evidence>
<evidence type="ECO:0000256" key="13">
    <source>
        <dbReference type="ARBA" id="ARBA00023180"/>
    </source>
</evidence>
<dbReference type="InterPro" id="IPR048290">
    <property type="entry name" value="ZP_chr"/>
</dbReference>
<comment type="similarity">
    <text evidence="14">Belongs to the IL-6 superfamily.</text>
</comment>
<keyword evidence="13" id="KW-0325">Glycoprotein</keyword>
<dbReference type="Gene3D" id="2.60.40.4100">
    <property type="entry name" value="Zona pellucida, ZP-C domain"/>
    <property type="match status" value="1"/>
</dbReference>
<comment type="subunit">
    <text evidence="14">Heterodimer with IL12B; disulfide-linked. The heterodimer is known as interleukin IL-12.</text>
</comment>
<keyword evidence="10 16" id="KW-1133">Transmembrane helix</keyword>
<evidence type="ECO:0000313" key="19">
    <source>
        <dbReference type="Proteomes" id="UP001279410"/>
    </source>
</evidence>
<keyword evidence="11 16" id="KW-0472">Membrane</keyword>
<evidence type="ECO:0000256" key="9">
    <source>
        <dbReference type="ARBA" id="ARBA00022729"/>
    </source>
</evidence>
<evidence type="ECO:0000256" key="10">
    <source>
        <dbReference type="ARBA" id="ARBA00022989"/>
    </source>
</evidence>
<keyword evidence="14" id="KW-0202">Cytokine</keyword>
<dbReference type="GO" id="GO:0005125">
    <property type="term" value="F:cytokine activity"/>
    <property type="evidence" value="ECO:0007669"/>
    <property type="project" value="UniProtKB-KW"/>
</dbReference>
<dbReference type="SUPFAM" id="SSF47266">
    <property type="entry name" value="4-helical cytokines"/>
    <property type="match status" value="1"/>
</dbReference>
<dbReference type="InterPro" id="IPR042235">
    <property type="entry name" value="ZP-C_dom"/>
</dbReference>
<keyword evidence="7" id="KW-0165">Cleavage on pair of basic residues</keyword>
<dbReference type="FunFam" id="2.60.40.4100:FF:000002">
    <property type="entry name" value="Zona pellucida sperm-binding protein 3"/>
    <property type="match status" value="1"/>
</dbReference>
<dbReference type="Gene3D" id="1.20.1250.10">
    <property type="match status" value="1"/>
</dbReference>
<dbReference type="GO" id="GO:0006955">
    <property type="term" value="P:immune response"/>
    <property type="evidence" value="ECO:0007669"/>
    <property type="project" value="InterPro"/>
</dbReference>
<comment type="similarity">
    <text evidence="3">Belongs to the ZP domain family. ZPC subfamily.</text>
</comment>
<evidence type="ECO:0000256" key="15">
    <source>
        <dbReference type="SAM" id="MobiDB-lite"/>
    </source>
</evidence>
<dbReference type="PANTHER" id="PTHR11576">
    <property type="entry name" value="ZONA PELLUCIDA SPERM-BINDING PROTEIN 3"/>
    <property type="match status" value="1"/>
</dbReference>
<feature type="compositionally biased region" description="Basic and acidic residues" evidence="15">
    <location>
        <begin position="643"/>
        <end position="663"/>
    </location>
</feature>
<dbReference type="InterPro" id="IPR031696">
    <property type="entry name" value="DUF4719"/>
</dbReference>
<dbReference type="GO" id="GO:0005886">
    <property type="term" value="C:plasma membrane"/>
    <property type="evidence" value="ECO:0007669"/>
    <property type="project" value="UniProtKB-SubCell"/>
</dbReference>
<dbReference type="InterPro" id="IPR009079">
    <property type="entry name" value="4_helix_cytokine-like_core"/>
</dbReference>
<dbReference type="Gene3D" id="2.60.40.3210">
    <property type="entry name" value="Zona pellucida, ZP-N domain"/>
    <property type="match status" value="1"/>
</dbReference>
<keyword evidence="5 14" id="KW-0964">Secreted</keyword>
<dbReference type="AlphaFoldDB" id="A0AAD3MS33"/>
<comment type="caution">
    <text evidence="18">The sequence shown here is derived from an EMBL/GenBank/DDBJ whole genome shotgun (WGS) entry which is preliminary data.</text>
</comment>
<sequence>MPLVKLYFTPALLLLILSCFSQSKSLPVMSEGQMTSSCVSYAQILLQNITDALLQGTLFHGVDCTTKGVELYTETNTSSVCAPKGSTCSGITKSEFSQTSCLTNIGEDLRHYYELLAKHPDRLLGQTVLFSLRQFMEKCFPQSLPKDLAPEHTAADRSTYDERLTLCKVLKGFQVRAITISRVIGYMNSAVVGSRLSLQTQMFEAKDGPKAAKNLFLVDYRSYLSFYARRKPQQSGELSVRPRPVVVNCHPDSMEVVVQADMFDSGLQVDGKHLRLGSGSVAADIACRAVPLGVAEFTIRAHLMHCGTKLSSTKEKIIYSNVLVYSPEASSDGLLRLDGATIPVECHYEKKYAVDSISLHPTWVPFVSTTSAEDRIEFNLRLMTDDWQFERGSYSYFLGDPIHFEVSAIIGNHMPLRVYVDHCVATATPDADATLRYDFIEHYGCLTEAYLTNSSSRFLPRAQKHKLRFQIDAFRFYQEPSNQVYITCYVKAVPVMLTVSSQNRACSLIGNRCQMLAVFTVFFLDRTVVHSIRKCGQDLCRDDQVCCAQGNNTTAVTCCKQFVDKTYYNIAMVTRKLSGVLIMLLLFAVGYFVHRMLCSRSRQLSPPHNGHPTVTTSQEPLTESCTSDSLMDPAPAAQLPTYEECKRLPTYEETVRDGSRGRPESSMGRAT</sequence>
<dbReference type="EMBL" id="BRZM01000034">
    <property type="protein sequence ID" value="GLD58520.1"/>
    <property type="molecule type" value="Genomic_DNA"/>
</dbReference>
<evidence type="ECO:0000313" key="18">
    <source>
        <dbReference type="EMBL" id="GLD58520.1"/>
    </source>
</evidence>
<dbReference type="GO" id="GO:0031012">
    <property type="term" value="C:extracellular matrix"/>
    <property type="evidence" value="ECO:0007669"/>
    <property type="project" value="TreeGrafter"/>
</dbReference>
<protein>
    <recommendedName>
        <fullName evidence="14">Interleukin-12 subunit alpha</fullName>
        <shortName evidence="14">IL-12A</shortName>
    </recommendedName>
</protein>
<evidence type="ECO:0000256" key="4">
    <source>
        <dbReference type="ARBA" id="ARBA00022475"/>
    </source>
</evidence>
<dbReference type="Pfam" id="PF23344">
    <property type="entry name" value="ZP-N"/>
    <property type="match status" value="1"/>
</dbReference>
<dbReference type="Pfam" id="PF15843">
    <property type="entry name" value="DUF4719"/>
    <property type="match status" value="1"/>
</dbReference>
<feature type="domain" description="ZP" evidence="17">
    <location>
        <begin position="248"/>
        <end position="513"/>
    </location>
</feature>
<feature type="transmembrane region" description="Helical" evidence="16">
    <location>
        <begin position="577"/>
        <end position="594"/>
    </location>
</feature>
<dbReference type="InterPro" id="IPR004281">
    <property type="entry name" value="IL-12_alpha"/>
</dbReference>
<evidence type="ECO:0000256" key="5">
    <source>
        <dbReference type="ARBA" id="ARBA00022525"/>
    </source>
</evidence>
<dbReference type="Pfam" id="PF00100">
    <property type="entry name" value="Zona_pellucida"/>
    <property type="match status" value="1"/>
</dbReference>
<dbReference type="Pfam" id="PF03039">
    <property type="entry name" value="IL12"/>
    <property type="match status" value="1"/>
</dbReference>
<feature type="region of interest" description="Disordered" evidence="15">
    <location>
        <begin position="603"/>
        <end position="671"/>
    </location>
</feature>
<keyword evidence="6" id="KW-0272">Extracellular matrix</keyword>
<evidence type="ECO:0000256" key="11">
    <source>
        <dbReference type="ARBA" id="ARBA00023136"/>
    </source>
</evidence>
<accession>A0AAD3MS33</accession>
<dbReference type="GO" id="GO:0005143">
    <property type="term" value="F:interleukin-12 receptor binding"/>
    <property type="evidence" value="ECO:0007669"/>
    <property type="project" value="InterPro"/>
</dbReference>
<dbReference type="GO" id="GO:0008083">
    <property type="term" value="F:growth factor activity"/>
    <property type="evidence" value="ECO:0007669"/>
    <property type="project" value="UniProtKB-KW"/>
</dbReference>
<dbReference type="SMART" id="SM00241">
    <property type="entry name" value="ZP"/>
    <property type="match status" value="1"/>
</dbReference>
<evidence type="ECO:0000256" key="7">
    <source>
        <dbReference type="ARBA" id="ARBA00022685"/>
    </source>
</evidence>
<dbReference type="InterPro" id="IPR001507">
    <property type="entry name" value="ZP_dom"/>
</dbReference>
<evidence type="ECO:0000256" key="1">
    <source>
        <dbReference type="ARBA" id="ARBA00004251"/>
    </source>
</evidence>
<feature type="chain" id="PRO_5041778081" description="Interleukin-12 subunit alpha" evidence="14">
    <location>
        <begin position="26"/>
        <end position="671"/>
    </location>
</feature>
<evidence type="ECO:0000256" key="12">
    <source>
        <dbReference type="ARBA" id="ARBA00023157"/>
    </source>
</evidence>
<gene>
    <name evidence="14" type="primary">IL12A</name>
    <name evidence="18" type="ORF">AKAME5_001062700</name>
</gene>
<dbReference type="GO" id="GO:0007339">
    <property type="term" value="P:binding of sperm to zona pellucida"/>
    <property type="evidence" value="ECO:0007669"/>
    <property type="project" value="TreeGrafter"/>
</dbReference>
<keyword evidence="14" id="KW-0339">Growth factor</keyword>
<dbReference type="Proteomes" id="UP001279410">
    <property type="component" value="Unassembled WGS sequence"/>
</dbReference>
<reference evidence="18" key="1">
    <citation type="submission" date="2022-08" db="EMBL/GenBank/DDBJ databases">
        <title>Genome sequencing of akame (Lates japonicus).</title>
        <authorList>
            <person name="Hashiguchi Y."/>
            <person name="Takahashi H."/>
        </authorList>
    </citation>
    <scope>NUCLEOTIDE SEQUENCE</scope>
    <source>
        <strain evidence="18">Kochi</strain>
    </source>
</reference>
<dbReference type="GO" id="GO:0035803">
    <property type="term" value="P:egg coat formation"/>
    <property type="evidence" value="ECO:0007669"/>
    <property type="project" value="TreeGrafter"/>
</dbReference>
<keyword evidence="19" id="KW-1185">Reference proteome</keyword>